<dbReference type="OrthoDB" id="2293239at2"/>
<reference evidence="1 2" key="1">
    <citation type="submission" date="2014-12" db="EMBL/GenBank/DDBJ databases">
        <title>Comparative genomics of the lactic acid bacteria isolated from the honey bee gut.</title>
        <authorList>
            <person name="Ellegaard K.M."/>
            <person name="Tamarit D."/>
            <person name="Javelind E."/>
            <person name="Olofsson T."/>
            <person name="Andersson S.G."/>
            <person name="Vasquez A."/>
        </authorList>
    </citation>
    <scope>NUCLEOTIDE SEQUENCE [LARGE SCALE GENOMIC DNA]</scope>
    <source>
        <strain evidence="1 2">Biut2</strain>
    </source>
</reference>
<dbReference type="HOGENOM" id="CLU_127045_0_0_9"/>
<evidence type="ECO:0000313" key="1">
    <source>
        <dbReference type="EMBL" id="KJY54440.1"/>
    </source>
</evidence>
<protein>
    <submittedName>
        <fullName evidence="1">Uncharacterized protein</fullName>
    </submittedName>
</protein>
<organism evidence="1 2">
    <name type="scientific">Lactobacillus kullabergensis</name>
    <dbReference type="NCBI Taxonomy" id="1218493"/>
    <lineage>
        <taxon>Bacteria</taxon>
        <taxon>Bacillati</taxon>
        <taxon>Bacillota</taxon>
        <taxon>Bacilli</taxon>
        <taxon>Lactobacillales</taxon>
        <taxon>Lactobacillaceae</taxon>
        <taxon>Lactobacillus</taxon>
    </lineage>
</organism>
<sequence length="177" mass="20594">MKLKKMWITLIAIFSLGMIGSIATIKLANPVQAKINVSVFPKKMRGTWYQYDKQTHLVNKETITAKKWIFYEDNGKKSIYPLHVLPKNGSHWNKMSKKKDKWMYIVNMPVKVHGHTWLAIRGWYEMTAGPFFTVSKLKGHQVLTNAAGHLVTGANHWYHSVKLAKKLKNRHYAHFVY</sequence>
<comment type="caution">
    <text evidence="1">The sequence shown here is derived from an EMBL/GenBank/DDBJ whole genome shotgun (WGS) entry which is preliminary data.</text>
</comment>
<name>A0A0F4L742_9LACO</name>
<accession>A0A0F4L742</accession>
<dbReference type="Proteomes" id="UP000033533">
    <property type="component" value="Unassembled WGS sequence"/>
</dbReference>
<proteinExistence type="predicted"/>
<dbReference type="PATRIC" id="fig|1218493.3.peg.1746"/>
<dbReference type="AlphaFoldDB" id="A0A0F4L742"/>
<evidence type="ECO:0000313" key="2">
    <source>
        <dbReference type="Proteomes" id="UP000033533"/>
    </source>
</evidence>
<dbReference type="EMBL" id="JXBY01000026">
    <property type="protein sequence ID" value="KJY54440.1"/>
    <property type="molecule type" value="Genomic_DNA"/>
</dbReference>
<dbReference type="RefSeq" id="WP_045928642.1">
    <property type="nucleotide sequence ID" value="NZ_JBHSZS010000026.1"/>
</dbReference>
<gene>
    <name evidence="1" type="ORF">JF76_16690</name>
</gene>